<evidence type="ECO:0000313" key="3">
    <source>
        <dbReference type="Proteomes" id="UP000829494"/>
    </source>
</evidence>
<dbReference type="Proteomes" id="UP000829494">
    <property type="component" value="Plasmid pSRIMR7"/>
</dbReference>
<evidence type="ECO:0000313" key="2">
    <source>
        <dbReference type="EMBL" id="UNZ08800.1"/>
    </source>
</evidence>
<keyword evidence="3" id="KW-1185">Reference proteome</keyword>
<feature type="compositionally biased region" description="Polar residues" evidence="1">
    <location>
        <begin position="34"/>
        <end position="57"/>
    </location>
</feature>
<reference evidence="2 3" key="1">
    <citation type="submission" date="2022-03" db="EMBL/GenBank/DDBJ databases">
        <title>Complete genome of Streptomyces rimosus ssp. rimosus R7 (=ATCC 10970).</title>
        <authorList>
            <person name="Beganovic S."/>
            <person name="Ruckert C."/>
            <person name="Busche T."/>
            <person name="Kalinowski J."/>
            <person name="Wittmann C."/>
        </authorList>
    </citation>
    <scope>NUCLEOTIDE SEQUENCE [LARGE SCALE GENOMIC DNA]</scope>
    <source>
        <strain evidence="2 3">R7</strain>
        <plasmid evidence="2 3">pSRIMR7</plasmid>
    </source>
</reference>
<gene>
    <name evidence="2" type="ORF">SRIMR7_42275</name>
</gene>
<protein>
    <submittedName>
        <fullName evidence="2">Uncharacterized protein</fullName>
    </submittedName>
</protein>
<proteinExistence type="predicted"/>
<organism evidence="2 3">
    <name type="scientific">Streptomyces rimosus subsp. rimosus</name>
    <dbReference type="NCBI Taxonomy" id="132474"/>
    <lineage>
        <taxon>Bacteria</taxon>
        <taxon>Bacillati</taxon>
        <taxon>Actinomycetota</taxon>
        <taxon>Actinomycetes</taxon>
        <taxon>Kitasatosporales</taxon>
        <taxon>Streptomycetaceae</taxon>
        <taxon>Streptomyces</taxon>
    </lineage>
</organism>
<name>A0ABY3ZG32_STRRM</name>
<keyword evidence="2" id="KW-0614">Plasmid</keyword>
<feature type="region of interest" description="Disordered" evidence="1">
    <location>
        <begin position="1"/>
        <end position="66"/>
    </location>
</feature>
<dbReference type="EMBL" id="CP094299">
    <property type="protein sequence ID" value="UNZ08800.1"/>
    <property type="molecule type" value="Genomic_DNA"/>
</dbReference>
<evidence type="ECO:0000256" key="1">
    <source>
        <dbReference type="SAM" id="MobiDB-lite"/>
    </source>
</evidence>
<geneLocation type="plasmid" evidence="2 3">
    <name>pSRIMR7</name>
</geneLocation>
<sequence length="66" mass="6360">MGSTSNGNGAAGGLLGQIPIGSALNHCGGADLPGTQNGSNNNSDAENINGKGNQGAQGSVRGHQEE</sequence>
<accession>A0ABY3ZG32</accession>